<dbReference type="Pfam" id="PF00188">
    <property type="entry name" value="CAP"/>
    <property type="match status" value="1"/>
</dbReference>
<evidence type="ECO:0000313" key="3">
    <source>
        <dbReference type="EMBL" id="QHN42496.1"/>
    </source>
</evidence>
<name>A0A857MIW4_9BACT</name>
<evidence type="ECO:0000313" key="4">
    <source>
        <dbReference type="Proteomes" id="UP001059824"/>
    </source>
</evidence>
<dbReference type="SUPFAM" id="SSF55797">
    <property type="entry name" value="PR-1-like"/>
    <property type="match status" value="1"/>
</dbReference>
<dbReference type="InterPro" id="IPR014044">
    <property type="entry name" value="CAP_dom"/>
</dbReference>
<dbReference type="EMBL" id="CP045921">
    <property type="protein sequence ID" value="QHN42496.1"/>
    <property type="molecule type" value="Genomic_DNA"/>
</dbReference>
<dbReference type="CDD" id="cd05379">
    <property type="entry name" value="CAP_bacterial"/>
    <property type="match status" value="1"/>
</dbReference>
<feature type="transmembrane region" description="Helical" evidence="1">
    <location>
        <begin position="279"/>
        <end position="296"/>
    </location>
</feature>
<dbReference type="PANTHER" id="PTHR31157:SF1">
    <property type="entry name" value="SCP DOMAIN-CONTAINING PROTEIN"/>
    <property type="match status" value="1"/>
</dbReference>
<keyword evidence="1" id="KW-1133">Transmembrane helix</keyword>
<feature type="domain" description="SCP" evidence="2">
    <location>
        <begin position="78"/>
        <end position="187"/>
    </location>
</feature>
<protein>
    <recommendedName>
        <fullName evidence="2">SCP domain-containing protein</fullName>
    </recommendedName>
</protein>
<dbReference type="KEGG" id="mama:GII36_01370"/>
<sequence length="299" mass="32816">MATKKQKTWLQKVHHSGKYHARMTLVPHRHNQYKPHLIRRQGLMVIVVAVLLVQLITHLNYFHAVLGDQAQVTVAGLLDGTNDERSKANLQPLTLDARLSDAAYMKARDMLDKQYWSHTSPSGVQPWKWLGDAGYNYSYAGENLARNFSTSQAVVSAWMASPSHRDNVLKSQYQDVGFATVEGTMNGHPISLVVAMYGTPPVSGIGAVQGVNFAAPASAQLSLASRIGIGLQSVSPAILSSIVLLLLAAIVALIAQLYHRHIPKYLQSTWNRHHGLVKGLGLSSFVIVILAFYSTYGQL</sequence>
<organism evidence="3 4">
    <name type="scientific">Candidatus Mycosynbacter amalyticus</name>
    <dbReference type="NCBI Taxonomy" id="2665156"/>
    <lineage>
        <taxon>Bacteria</taxon>
        <taxon>Candidatus Saccharimonadota</taxon>
        <taxon>Candidatus Saccharimonadota incertae sedis</taxon>
        <taxon>Candidatus Mycosynbacter</taxon>
    </lineage>
</organism>
<evidence type="ECO:0000256" key="1">
    <source>
        <dbReference type="SAM" id="Phobius"/>
    </source>
</evidence>
<dbReference type="PANTHER" id="PTHR31157">
    <property type="entry name" value="SCP DOMAIN-CONTAINING PROTEIN"/>
    <property type="match status" value="1"/>
</dbReference>
<keyword evidence="4" id="KW-1185">Reference proteome</keyword>
<evidence type="ECO:0000259" key="2">
    <source>
        <dbReference type="Pfam" id="PF00188"/>
    </source>
</evidence>
<dbReference type="Gene3D" id="3.40.33.10">
    <property type="entry name" value="CAP"/>
    <property type="match status" value="1"/>
</dbReference>
<proteinExistence type="predicted"/>
<dbReference type="AlphaFoldDB" id="A0A857MIW4"/>
<feature type="transmembrane region" description="Helical" evidence="1">
    <location>
        <begin position="237"/>
        <end position="258"/>
    </location>
</feature>
<accession>A0A857MIW4</accession>
<dbReference type="Proteomes" id="UP001059824">
    <property type="component" value="Chromosome"/>
</dbReference>
<feature type="transmembrane region" description="Helical" evidence="1">
    <location>
        <begin position="42"/>
        <end position="62"/>
    </location>
</feature>
<keyword evidence="1" id="KW-0472">Membrane</keyword>
<keyword evidence="1" id="KW-0812">Transmembrane</keyword>
<reference evidence="3" key="1">
    <citation type="journal article" date="2021" name="Nat. Microbiol.">
        <title>Cocultivation of an ultrasmall environmental parasitic bacterium with lytic ability against bacteria associated with wastewater foams.</title>
        <authorList>
            <person name="Batinovic S."/>
            <person name="Rose J.J.A."/>
            <person name="Ratcliffe J."/>
            <person name="Seviour R.J."/>
            <person name="Petrovski S."/>
        </authorList>
    </citation>
    <scope>NUCLEOTIDE SEQUENCE</scope>
    <source>
        <strain evidence="3">JR1</strain>
    </source>
</reference>
<gene>
    <name evidence="3" type="ORF">GII36_01370</name>
</gene>
<dbReference type="InterPro" id="IPR035940">
    <property type="entry name" value="CAP_sf"/>
</dbReference>
<dbReference type="RefSeq" id="WP_260763858.1">
    <property type="nucleotide sequence ID" value="NZ_CP045921.1"/>
</dbReference>